<comment type="similarity">
    <text evidence="1">Belongs to the asp23 family.</text>
</comment>
<dbReference type="InterPro" id="IPR005531">
    <property type="entry name" value="Asp23"/>
</dbReference>
<dbReference type="AlphaFoldDB" id="A0A1H4PU89"/>
<name>A0A1H4PU89_9MICO</name>
<dbReference type="OrthoDB" id="9808942at2"/>
<dbReference type="EMBL" id="FNSQ01000005">
    <property type="protein sequence ID" value="SEC10834.1"/>
    <property type="molecule type" value="Genomic_DNA"/>
</dbReference>
<organism evidence="3 4">
    <name type="scientific">Microbacterium hydrocarbonoxydans</name>
    <dbReference type="NCBI Taxonomy" id="273678"/>
    <lineage>
        <taxon>Bacteria</taxon>
        <taxon>Bacillati</taxon>
        <taxon>Actinomycetota</taxon>
        <taxon>Actinomycetes</taxon>
        <taxon>Micrococcales</taxon>
        <taxon>Microbacteriaceae</taxon>
        <taxon>Microbacterium</taxon>
    </lineage>
</organism>
<evidence type="ECO:0000313" key="4">
    <source>
        <dbReference type="Proteomes" id="UP000183750"/>
    </source>
</evidence>
<dbReference type="Proteomes" id="UP000183750">
    <property type="component" value="Unassembled WGS sequence"/>
</dbReference>
<reference evidence="4" key="1">
    <citation type="submission" date="2016-10" db="EMBL/GenBank/DDBJ databases">
        <authorList>
            <person name="Varghese N."/>
            <person name="Submissions S."/>
        </authorList>
    </citation>
    <scope>NUCLEOTIDE SEQUENCE [LARGE SCALE GENOMIC DNA]</scope>
    <source>
        <strain evidence="4">DSM 16089</strain>
    </source>
</reference>
<dbReference type="Pfam" id="PF03780">
    <property type="entry name" value="Asp23"/>
    <property type="match status" value="1"/>
</dbReference>
<keyword evidence="4" id="KW-1185">Reference proteome</keyword>
<gene>
    <name evidence="3" type="ORF">SAMN04489807_2901</name>
</gene>
<proteinExistence type="inferred from homology"/>
<evidence type="ECO:0000313" key="3">
    <source>
        <dbReference type="EMBL" id="SEC10834.1"/>
    </source>
</evidence>
<dbReference type="PANTHER" id="PTHR34297">
    <property type="entry name" value="HYPOTHETICAL CYTOSOLIC PROTEIN-RELATED"/>
    <property type="match status" value="1"/>
</dbReference>
<accession>A0A1H4PU89</accession>
<sequence>MEEHTMTNVSNAQQPAVQDAPAGVAVASTGETIIENGVVAKIAGIAAREVPGVYALGGGAARAVGAIRDALNSTDLAQGISVEVGETQVAVDVTIVAEYPASLQKVADDVRAAISLAMAEYVGKQAVEVNVTINDVHIPTEDDVAADPTPAADGADSRVL</sequence>
<protein>
    <submittedName>
        <fullName evidence="3">Uncharacterized conserved protein YloU, alkaline shock protein (Asp23) family</fullName>
    </submittedName>
</protein>
<feature type="region of interest" description="Disordered" evidence="2">
    <location>
        <begin position="141"/>
        <end position="160"/>
    </location>
</feature>
<evidence type="ECO:0000256" key="1">
    <source>
        <dbReference type="ARBA" id="ARBA00005721"/>
    </source>
</evidence>
<dbReference type="PANTHER" id="PTHR34297:SF3">
    <property type="entry name" value="ALKALINE SHOCK PROTEIN 23"/>
    <property type="match status" value="1"/>
</dbReference>
<evidence type="ECO:0000256" key="2">
    <source>
        <dbReference type="SAM" id="MobiDB-lite"/>
    </source>
</evidence>